<reference evidence="2 3" key="1">
    <citation type="submission" date="2024-01" db="EMBL/GenBank/DDBJ databases">
        <title>The genomes of 5 underutilized Papilionoideae crops provide insights into root nodulation and disease resistanc.</title>
        <authorList>
            <person name="Yuan L."/>
        </authorList>
    </citation>
    <scope>NUCLEOTIDE SEQUENCE [LARGE SCALE GENOMIC DNA]</scope>
    <source>
        <strain evidence="2">ZHUSHIDOU_FW_LH</strain>
        <tissue evidence="2">Leaf</tissue>
    </source>
</reference>
<evidence type="ECO:0000313" key="3">
    <source>
        <dbReference type="Proteomes" id="UP001372338"/>
    </source>
</evidence>
<proteinExistence type="predicted"/>
<protein>
    <submittedName>
        <fullName evidence="2">Uncharacterized protein</fullName>
    </submittedName>
</protein>
<sequence>MAKKKGRPPKSPSPHTPTPTKIPKSLDLQHIDDEDLEDIDALSPKKAASILQKLDELRSMIKGKAVADDPKATDEPIEEQPDAHSLAAKENIDLLKGERRDCCIPEIDIQQGRVLTPSQQLALLKPVEAEEIKLCFFQMGDDKAPGPDGYGAAFYKAAWPVISSNVVEAV</sequence>
<feature type="region of interest" description="Disordered" evidence="1">
    <location>
        <begin position="1"/>
        <end position="26"/>
    </location>
</feature>
<gene>
    <name evidence="2" type="ORF">RIF29_38317</name>
</gene>
<keyword evidence="3" id="KW-1185">Reference proteome</keyword>
<evidence type="ECO:0000313" key="2">
    <source>
        <dbReference type="EMBL" id="KAK7243518.1"/>
    </source>
</evidence>
<dbReference type="AlphaFoldDB" id="A0AAN9E212"/>
<accession>A0AAN9E212</accession>
<evidence type="ECO:0000256" key="1">
    <source>
        <dbReference type="SAM" id="MobiDB-lite"/>
    </source>
</evidence>
<name>A0AAN9E212_CROPI</name>
<dbReference type="Proteomes" id="UP001372338">
    <property type="component" value="Unassembled WGS sequence"/>
</dbReference>
<comment type="caution">
    <text evidence="2">The sequence shown here is derived from an EMBL/GenBank/DDBJ whole genome shotgun (WGS) entry which is preliminary data.</text>
</comment>
<dbReference type="EMBL" id="JAYWIO010000008">
    <property type="protein sequence ID" value="KAK7243518.1"/>
    <property type="molecule type" value="Genomic_DNA"/>
</dbReference>
<organism evidence="2 3">
    <name type="scientific">Crotalaria pallida</name>
    <name type="common">Smooth rattlebox</name>
    <name type="synonym">Crotalaria striata</name>
    <dbReference type="NCBI Taxonomy" id="3830"/>
    <lineage>
        <taxon>Eukaryota</taxon>
        <taxon>Viridiplantae</taxon>
        <taxon>Streptophyta</taxon>
        <taxon>Embryophyta</taxon>
        <taxon>Tracheophyta</taxon>
        <taxon>Spermatophyta</taxon>
        <taxon>Magnoliopsida</taxon>
        <taxon>eudicotyledons</taxon>
        <taxon>Gunneridae</taxon>
        <taxon>Pentapetalae</taxon>
        <taxon>rosids</taxon>
        <taxon>fabids</taxon>
        <taxon>Fabales</taxon>
        <taxon>Fabaceae</taxon>
        <taxon>Papilionoideae</taxon>
        <taxon>50 kb inversion clade</taxon>
        <taxon>genistoids sensu lato</taxon>
        <taxon>core genistoids</taxon>
        <taxon>Crotalarieae</taxon>
        <taxon>Crotalaria</taxon>
    </lineage>
</organism>